<dbReference type="AlphaFoldDB" id="A0AAN8X8D8"/>
<sequence>SLQCMASIVAKTTTTQHPCTASKTLKLALNLHPDLPRRTWVAKSCTELPTLGIVDDIQTRNLDTSYPDYKCPSTRNDRPLSIKTELLSSSKSSVNSRIIKNSYSDKIRNWSIFNFLTVYANGL</sequence>
<comment type="caution">
    <text evidence="1">The sequence shown here is derived from an EMBL/GenBank/DDBJ whole genome shotgun (WGS) entry which is preliminary data.</text>
</comment>
<protein>
    <submittedName>
        <fullName evidence="1">Uncharacterized protein</fullName>
    </submittedName>
</protein>
<feature type="non-terminal residue" evidence="1">
    <location>
        <position position="123"/>
    </location>
</feature>
<feature type="non-terminal residue" evidence="1">
    <location>
        <position position="1"/>
    </location>
</feature>
<organism evidence="1 2">
    <name type="scientific">Halocaridina rubra</name>
    <name type="common">Hawaiian red shrimp</name>
    <dbReference type="NCBI Taxonomy" id="373956"/>
    <lineage>
        <taxon>Eukaryota</taxon>
        <taxon>Metazoa</taxon>
        <taxon>Ecdysozoa</taxon>
        <taxon>Arthropoda</taxon>
        <taxon>Crustacea</taxon>
        <taxon>Multicrustacea</taxon>
        <taxon>Malacostraca</taxon>
        <taxon>Eumalacostraca</taxon>
        <taxon>Eucarida</taxon>
        <taxon>Decapoda</taxon>
        <taxon>Pleocyemata</taxon>
        <taxon>Caridea</taxon>
        <taxon>Atyoidea</taxon>
        <taxon>Atyidae</taxon>
        <taxon>Halocaridina</taxon>
    </lineage>
</organism>
<dbReference type="EMBL" id="JAXCGZ010007975">
    <property type="protein sequence ID" value="KAK7078161.1"/>
    <property type="molecule type" value="Genomic_DNA"/>
</dbReference>
<reference evidence="1 2" key="1">
    <citation type="submission" date="2023-11" db="EMBL/GenBank/DDBJ databases">
        <title>Halocaridina rubra genome assembly.</title>
        <authorList>
            <person name="Smith C."/>
        </authorList>
    </citation>
    <scope>NUCLEOTIDE SEQUENCE [LARGE SCALE GENOMIC DNA]</scope>
    <source>
        <strain evidence="1">EP-1</strain>
        <tissue evidence="1">Whole</tissue>
    </source>
</reference>
<name>A0AAN8X8D8_HALRR</name>
<evidence type="ECO:0000313" key="1">
    <source>
        <dbReference type="EMBL" id="KAK7078161.1"/>
    </source>
</evidence>
<gene>
    <name evidence="1" type="ORF">SK128_017699</name>
</gene>
<accession>A0AAN8X8D8</accession>
<dbReference type="Proteomes" id="UP001381693">
    <property type="component" value="Unassembled WGS sequence"/>
</dbReference>
<proteinExistence type="predicted"/>
<keyword evidence="2" id="KW-1185">Reference proteome</keyword>
<evidence type="ECO:0000313" key="2">
    <source>
        <dbReference type="Proteomes" id="UP001381693"/>
    </source>
</evidence>